<evidence type="ECO:0000259" key="9">
    <source>
        <dbReference type="PROSITE" id="PS51405"/>
    </source>
</evidence>
<protein>
    <submittedName>
        <fullName evidence="10">Cloroperoxidase</fullName>
    </submittedName>
</protein>
<dbReference type="OrthoDB" id="2542103at2759"/>
<accession>A0A165CN75</accession>
<evidence type="ECO:0000256" key="2">
    <source>
        <dbReference type="ARBA" id="ARBA00022559"/>
    </source>
</evidence>
<evidence type="ECO:0000313" key="10">
    <source>
        <dbReference type="EMBL" id="KZT51088.1"/>
    </source>
</evidence>
<evidence type="ECO:0000256" key="3">
    <source>
        <dbReference type="ARBA" id="ARBA00022617"/>
    </source>
</evidence>
<name>A0A165CN75_9BASI</name>
<dbReference type="GO" id="GO:0046872">
    <property type="term" value="F:metal ion binding"/>
    <property type="evidence" value="ECO:0007669"/>
    <property type="project" value="UniProtKB-KW"/>
</dbReference>
<dbReference type="InterPro" id="IPR000028">
    <property type="entry name" value="Chloroperoxidase"/>
</dbReference>
<keyword evidence="6" id="KW-0408">Iron</keyword>
<feature type="domain" description="Heme haloperoxidase family profile" evidence="9">
    <location>
        <begin position="79"/>
        <end position="323"/>
    </location>
</feature>
<dbReference type="SUPFAM" id="SSF47571">
    <property type="entry name" value="Cloroperoxidase"/>
    <property type="match status" value="1"/>
</dbReference>
<keyword evidence="4" id="KW-0479">Metal-binding</keyword>
<dbReference type="AlphaFoldDB" id="A0A165CN75"/>
<evidence type="ECO:0000256" key="1">
    <source>
        <dbReference type="ARBA" id="ARBA00001970"/>
    </source>
</evidence>
<evidence type="ECO:0000256" key="6">
    <source>
        <dbReference type="ARBA" id="ARBA00023004"/>
    </source>
</evidence>
<evidence type="ECO:0000256" key="5">
    <source>
        <dbReference type="ARBA" id="ARBA00023002"/>
    </source>
</evidence>
<dbReference type="InterPro" id="IPR036851">
    <property type="entry name" value="Chloroperoxidase-like_sf"/>
</dbReference>
<dbReference type="EMBL" id="KV424126">
    <property type="protein sequence ID" value="KZT51088.1"/>
    <property type="molecule type" value="Genomic_DNA"/>
</dbReference>
<dbReference type="InParanoid" id="A0A165CN75"/>
<reference evidence="10 11" key="1">
    <citation type="journal article" date="2016" name="Mol. Biol. Evol.">
        <title>Comparative Genomics of Early-Diverging Mushroom-Forming Fungi Provides Insights into the Origins of Lignocellulose Decay Capabilities.</title>
        <authorList>
            <person name="Nagy L.G."/>
            <person name="Riley R."/>
            <person name="Tritt A."/>
            <person name="Adam C."/>
            <person name="Daum C."/>
            <person name="Floudas D."/>
            <person name="Sun H."/>
            <person name="Yadav J.S."/>
            <person name="Pangilinan J."/>
            <person name="Larsson K.H."/>
            <person name="Matsuura K."/>
            <person name="Barry K."/>
            <person name="Labutti K."/>
            <person name="Kuo R."/>
            <person name="Ohm R.A."/>
            <person name="Bhattacharya S.S."/>
            <person name="Shirouzu T."/>
            <person name="Yoshinaga Y."/>
            <person name="Martin F.M."/>
            <person name="Grigoriev I.V."/>
            <person name="Hibbett D.S."/>
        </authorList>
    </citation>
    <scope>NUCLEOTIDE SEQUENCE [LARGE SCALE GENOMIC DNA]</scope>
    <source>
        <strain evidence="10 11">HHB12733</strain>
    </source>
</reference>
<evidence type="ECO:0000313" key="11">
    <source>
        <dbReference type="Proteomes" id="UP000076842"/>
    </source>
</evidence>
<organism evidence="10 11">
    <name type="scientific">Calocera cornea HHB12733</name>
    <dbReference type="NCBI Taxonomy" id="1353952"/>
    <lineage>
        <taxon>Eukaryota</taxon>
        <taxon>Fungi</taxon>
        <taxon>Dikarya</taxon>
        <taxon>Basidiomycota</taxon>
        <taxon>Agaricomycotina</taxon>
        <taxon>Dacrymycetes</taxon>
        <taxon>Dacrymycetales</taxon>
        <taxon>Dacrymycetaceae</taxon>
        <taxon>Calocera</taxon>
    </lineage>
</organism>
<keyword evidence="11" id="KW-1185">Reference proteome</keyword>
<keyword evidence="3" id="KW-0349">Heme</keyword>
<keyword evidence="8" id="KW-0732">Signal</keyword>
<sequence length="386" mass="40985">MRALSLLSLALPVFAYPHLAHKGSAGIRILPSEQARSDVRLSRRAAAPYSPLYPYTGAQIDGLSGLAVGGIQVPAPGDTAHEYQDPPEGAYRGPCPGLNALANHGFLSRDGVTTFDEVVAGVQNAYNMGWDLAVFLATVGVSLDGDLVTTKMSIGGDATNETSITGGLLGAEGGLNTHGTFESDTSLTRSDYYLPGANYDSHTFNGTLFGMMTATVSSTSSASAPLYDFAGLSLYRSQRYDQSVAENPNLYFPPKELHLYGAASFLYEIFPNSAAGSVPDKATIMSFFGAVDNGDGTYAWVPERFPEDWYNRATAYTLLDIAEQILAMYLAYPKLFGGNVGAGNFVPLDLDPHISGGEWSPSTAEDVLCLLYQAATENVPGEPLPA</sequence>
<gene>
    <name evidence="10" type="ORF">CALCODRAFT_534459</name>
</gene>
<dbReference type="GO" id="GO:0004601">
    <property type="term" value="F:peroxidase activity"/>
    <property type="evidence" value="ECO:0007669"/>
    <property type="project" value="UniProtKB-KW"/>
</dbReference>
<dbReference type="Pfam" id="PF01328">
    <property type="entry name" value="Peroxidase_2"/>
    <property type="match status" value="1"/>
</dbReference>
<comment type="cofactor">
    <cofactor evidence="1">
        <name>heme b</name>
        <dbReference type="ChEBI" id="CHEBI:60344"/>
    </cofactor>
</comment>
<evidence type="ECO:0000256" key="7">
    <source>
        <dbReference type="ARBA" id="ARBA00025795"/>
    </source>
</evidence>
<feature type="signal peptide" evidence="8">
    <location>
        <begin position="1"/>
        <end position="15"/>
    </location>
</feature>
<comment type="similarity">
    <text evidence="7">Belongs to the chloroperoxidase family.</text>
</comment>
<keyword evidence="2 10" id="KW-0575">Peroxidase</keyword>
<dbReference type="PANTHER" id="PTHR33577:SF15">
    <property type="entry name" value="HEME HALOPEROXIDASE FAMILY PROFILE DOMAIN-CONTAINING PROTEIN"/>
    <property type="match status" value="1"/>
</dbReference>
<proteinExistence type="inferred from homology"/>
<keyword evidence="5" id="KW-0560">Oxidoreductase</keyword>
<dbReference type="Proteomes" id="UP000076842">
    <property type="component" value="Unassembled WGS sequence"/>
</dbReference>
<dbReference type="Gene3D" id="1.10.489.10">
    <property type="entry name" value="Chloroperoxidase-like"/>
    <property type="match status" value="1"/>
</dbReference>
<feature type="chain" id="PRO_5013289092" evidence="8">
    <location>
        <begin position="16"/>
        <end position="386"/>
    </location>
</feature>
<evidence type="ECO:0000256" key="4">
    <source>
        <dbReference type="ARBA" id="ARBA00022723"/>
    </source>
</evidence>
<dbReference type="PANTHER" id="PTHR33577">
    <property type="entry name" value="STERIGMATOCYSTIN BIOSYNTHESIS PEROXIDASE STCC-RELATED"/>
    <property type="match status" value="1"/>
</dbReference>
<dbReference type="PROSITE" id="PS51405">
    <property type="entry name" value="HEME_HALOPEROXIDASE"/>
    <property type="match status" value="1"/>
</dbReference>
<evidence type="ECO:0000256" key="8">
    <source>
        <dbReference type="SAM" id="SignalP"/>
    </source>
</evidence>